<dbReference type="InterPro" id="IPR039706">
    <property type="entry name" value="MINAR1-like"/>
</dbReference>
<feature type="region of interest" description="Disordered" evidence="6">
    <location>
        <begin position="191"/>
        <end position="244"/>
    </location>
</feature>
<feature type="compositionally biased region" description="Low complexity" evidence="6">
    <location>
        <begin position="1"/>
        <end position="19"/>
    </location>
</feature>
<evidence type="ECO:0000313" key="10">
    <source>
        <dbReference type="Proteomes" id="UP000694388"/>
    </source>
</evidence>
<keyword evidence="4 7" id="KW-0472">Membrane</keyword>
<evidence type="ECO:0000256" key="1">
    <source>
        <dbReference type="ARBA" id="ARBA00006410"/>
    </source>
</evidence>
<dbReference type="PANTHER" id="PTHR31530">
    <property type="entry name" value="MAJOR INTRINSICALLY DISORDERED NOTCH2-BINDING RECEPTOR 1 MINAR1 FAMILY MEMBER"/>
    <property type="match status" value="1"/>
</dbReference>
<feature type="transmembrane region" description="Helical" evidence="7">
    <location>
        <begin position="628"/>
        <end position="647"/>
    </location>
</feature>
<dbReference type="GO" id="GO:0012505">
    <property type="term" value="C:endomembrane system"/>
    <property type="evidence" value="ECO:0007669"/>
    <property type="project" value="UniProtKB-SubCell"/>
</dbReference>
<evidence type="ECO:0000259" key="8">
    <source>
        <dbReference type="Pfam" id="PF06789"/>
    </source>
</evidence>
<evidence type="ECO:0000256" key="5">
    <source>
        <dbReference type="ARBA" id="ARBA00037847"/>
    </source>
</evidence>
<evidence type="ECO:0000256" key="7">
    <source>
        <dbReference type="SAM" id="Phobius"/>
    </source>
</evidence>
<keyword evidence="2 7" id="KW-0812">Transmembrane</keyword>
<sequence>MHASAFSSFRSSESGAAGAPGTSDPTALVKAQADLSSSRLNRKRRVLTKAAPVEELPFAQDMSAWRHPSDPYGPPLDSLDSRSREASVDSYSGLSGPPALAKRFFAKNWSADTGYFTNTERSFAENCEEEAEGIREDITTIFSFLDDISTSGSSASGTSRNERRMAALRAHSEGEGLTQCSERELKRSGLLPAGHSCDSGRGMFPEAEPLPGAPPTTRGHQQSSQPCPFPRVLRSSSSMGSQKMPVRLNSIPESSDQSPAWSGAYGTEPDMQGVPQYSKSGDQCQVNRPCQFGPVSSRSGSTDTSTCLNGANKLVGCNGAKMGKAGVDAAAKITSEEPEQLKLSVSQLVMRVGEIERKLESLTGVKQEVTQVLDKLNQLDGRMQWEHASGRRNSCSSDISADMVPPSCGRAHACLQSRTPDVRAGRRARHSFERRSRSFNEADAPPQHLWAAPTRESSVGDLRMARMHGGSEHALWAMGDSGLSRRSLCPSALYEERGRCGPPRGVPYVTSQKGSLYTPLLSRSGTVQSLTAIDRLCPSHRQTSFTSPARRAVRTQSLEHIAPSSVWSLSEEPWNYPPKMAPEMRKPQHGEEWPRSRQSDTWQDDGVAYHMLMRRKSERRRRSRRCKLIVLVVLALCTLVLVIVVPICTSRG</sequence>
<dbReference type="Ensembl" id="ENSEBUT00000020832.1">
    <property type="protein sequence ID" value="ENSEBUP00000020256.1"/>
    <property type="gene ID" value="ENSEBUG00000012572.1"/>
</dbReference>
<dbReference type="Ensembl" id="ENSEBUT00000020840.1">
    <property type="protein sequence ID" value="ENSEBUP00000020264.1"/>
    <property type="gene ID" value="ENSEBUG00000012572.1"/>
</dbReference>
<evidence type="ECO:0000256" key="6">
    <source>
        <dbReference type="SAM" id="MobiDB-lite"/>
    </source>
</evidence>
<evidence type="ECO:0000256" key="2">
    <source>
        <dbReference type="ARBA" id="ARBA00022692"/>
    </source>
</evidence>
<feature type="domain" description="Major intrinsically disordered Notch2-binding receptor 1-like C-terminal" evidence="8">
    <location>
        <begin position="608"/>
        <end position="649"/>
    </location>
</feature>
<dbReference type="Proteomes" id="UP000694388">
    <property type="component" value="Unplaced"/>
</dbReference>
<reference evidence="9" key="1">
    <citation type="submission" date="2025-05" db="UniProtKB">
        <authorList>
            <consortium name="Ensembl"/>
        </authorList>
    </citation>
    <scope>IDENTIFICATION</scope>
</reference>
<evidence type="ECO:0000256" key="3">
    <source>
        <dbReference type="ARBA" id="ARBA00022989"/>
    </source>
</evidence>
<dbReference type="InterPro" id="IPR009626">
    <property type="entry name" value="MINAR1-like_C"/>
</dbReference>
<dbReference type="Pfam" id="PF06789">
    <property type="entry name" value="MINAR1_C"/>
    <property type="match status" value="1"/>
</dbReference>
<dbReference type="PANTHER" id="PTHR31530:SF4">
    <property type="entry name" value="MAJOR INTRINSICALLY DISORDERED NOTCH2-BINDING RECEPTOR 1-LIKE"/>
    <property type="match status" value="1"/>
</dbReference>
<dbReference type="AlphaFoldDB" id="A0A8C4QUY5"/>
<name>A0A8C4QUY5_EPTBU</name>
<proteinExistence type="inferred from homology"/>
<comment type="subcellular location">
    <subcellularLocation>
        <location evidence="5">Endomembrane system</location>
        <topology evidence="5">Single-pass membrane protein</topology>
    </subcellularLocation>
</comment>
<evidence type="ECO:0000256" key="4">
    <source>
        <dbReference type="ARBA" id="ARBA00023136"/>
    </source>
</evidence>
<feature type="region of interest" description="Disordered" evidence="6">
    <location>
        <begin position="1"/>
        <end position="46"/>
    </location>
</feature>
<comment type="similarity">
    <text evidence="1">Belongs to the MINAR family.</text>
</comment>
<protein>
    <recommendedName>
        <fullName evidence="8">Major intrinsically disordered Notch2-binding receptor 1-like C-terminal domain-containing protein</fullName>
    </recommendedName>
</protein>
<keyword evidence="3 7" id="KW-1133">Transmembrane helix</keyword>
<evidence type="ECO:0000313" key="9">
    <source>
        <dbReference type="Ensembl" id="ENSEBUP00000020256.1"/>
    </source>
</evidence>
<organism evidence="9 10">
    <name type="scientific">Eptatretus burgeri</name>
    <name type="common">Inshore hagfish</name>
    <dbReference type="NCBI Taxonomy" id="7764"/>
    <lineage>
        <taxon>Eukaryota</taxon>
        <taxon>Metazoa</taxon>
        <taxon>Chordata</taxon>
        <taxon>Craniata</taxon>
        <taxon>Vertebrata</taxon>
        <taxon>Cyclostomata</taxon>
        <taxon>Myxini</taxon>
        <taxon>Myxiniformes</taxon>
        <taxon>Myxinidae</taxon>
        <taxon>Eptatretinae</taxon>
        <taxon>Eptatretus</taxon>
    </lineage>
</organism>
<accession>A0A8C4QUY5</accession>
<feature type="region of interest" description="Disordered" evidence="6">
    <location>
        <begin position="61"/>
        <end position="94"/>
    </location>
</feature>
<keyword evidence="10" id="KW-1185">Reference proteome</keyword>